<evidence type="ECO:0000313" key="2">
    <source>
        <dbReference type="EMBL" id="TFF80973.1"/>
    </source>
</evidence>
<evidence type="ECO:0000313" key="4">
    <source>
        <dbReference type="Proteomes" id="UP000297914"/>
    </source>
</evidence>
<dbReference type="AlphaFoldDB" id="A0A5F0KC69"/>
<sequence>MMAQIVISPIPKLLCYCMVWPQCITSYEAALVLCLLFYCRSGQTLMTCCAIVSLSLALSTRNDPLFL</sequence>
<evidence type="ECO:0000313" key="1">
    <source>
        <dbReference type="EMBL" id="TFF76525.1"/>
    </source>
</evidence>
<accession>A0A5F0KC69</accession>
<protein>
    <submittedName>
        <fullName evidence="2">Uncharacterized protein</fullName>
    </submittedName>
</protein>
<organism evidence="2 4">
    <name type="scientific">Aeromonas taiwanensis</name>
    <dbReference type="NCBI Taxonomy" id="633417"/>
    <lineage>
        <taxon>Bacteria</taxon>
        <taxon>Pseudomonadati</taxon>
        <taxon>Pseudomonadota</taxon>
        <taxon>Gammaproteobacteria</taxon>
        <taxon>Aeromonadales</taxon>
        <taxon>Aeromonadaceae</taxon>
        <taxon>Aeromonas</taxon>
    </lineage>
</organism>
<gene>
    <name evidence="1" type="ORF">DRM93_09475</name>
    <name evidence="2" type="ORF">DRM94_09475</name>
</gene>
<dbReference type="Proteomes" id="UP000297914">
    <property type="component" value="Unassembled WGS sequence"/>
</dbReference>
<dbReference type="EMBL" id="QORL01000017">
    <property type="protein sequence ID" value="TFF76525.1"/>
    <property type="molecule type" value="Genomic_DNA"/>
</dbReference>
<evidence type="ECO:0000313" key="3">
    <source>
        <dbReference type="Proteomes" id="UP000297720"/>
    </source>
</evidence>
<reference evidence="2 4" key="1">
    <citation type="submission" date="2018-06" db="EMBL/GenBank/DDBJ databases">
        <title>Occurrence of a novel blaKPC-2- and qnrS2- harbouring IncP6 plasmid from Aeromonas taiwanensis isolates recovered from the river sediments.</title>
        <authorList>
            <person name="Zheng B."/>
            <person name="Yu X."/>
            <person name="Xiao Y."/>
        </authorList>
    </citation>
    <scope>NUCLEOTIDE SEQUENCE [LARGE SCALE GENOMIC DNA]</scope>
    <source>
        <strain evidence="1 3">1713</strain>
        <strain evidence="2 4">198</strain>
    </source>
</reference>
<dbReference type="Proteomes" id="UP000297720">
    <property type="component" value="Unassembled WGS sequence"/>
</dbReference>
<keyword evidence="3" id="KW-1185">Reference proteome</keyword>
<dbReference type="EMBL" id="QORK01000017">
    <property type="protein sequence ID" value="TFF80973.1"/>
    <property type="molecule type" value="Genomic_DNA"/>
</dbReference>
<comment type="caution">
    <text evidence="2">The sequence shown here is derived from an EMBL/GenBank/DDBJ whole genome shotgun (WGS) entry which is preliminary data.</text>
</comment>
<proteinExistence type="predicted"/>
<name>A0A5F0KC69_9GAMM</name>